<feature type="domain" description="Peptidase S33 tripeptidyl aminopeptidase-like C-terminal" evidence="4">
    <location>
        <begin position="360"/>
        <end position="440"/>
    </location>
</feature>
<dbReference type="Pfam" id="PF08386">
    <property type="entry name" value="Abhydrolase_4"/>
    <property type="match status" value="1"/>
</dbReference>
<feature type="transmembrane region" description="Helical" evidence="2">
    <location>
        <begin position="506"/>
        <end position="526"/>
    </location>
</feature>
<evidence type="ECO:0000256" key="2">
    <source>
        <dbReference type="SAM" id="Phobius"/>
    </source>
</evidence>
<feature type="transmembrane region" description="Helical" evidence="2">
    <location>
        <begin position="574"/>
        <end position="592"/>
    </location>
</feature>
<gene>
    <name evidence="5" type="ORF">HTZ77_06430</name>
</gene>
<feature type="region of interest" description="Disordered" evidence="1">
    <location>
        <begin position="13"/>
        <end position="39"/>
    </location>
</feature>
<evidence type="ECO:0000259" key="4">
    <source>
        <dbReference type="Pfam" id="PF08386"/>
    </source>
</evidence>
<dbReference type="SUPFAM" id="SSF53474">
    <property type="entry name" value="alpha/beta-Hydrolases"/>
    <property type="match status" value="1"/>
</dbReference>
<keyword evidence="2" id="KW-0812">Transmembrane</keyword>
<keyword evidence="2" id="KW-0472">Membrane</keyword>
<dbReference type="InterPro" id="IPR029058">
    <property type="entry name" value="AB_hydrolase_fold"/>
</dbReference>
<feature type="compositionally biased region" description="Low complexity" evidence="1">
    <location>
        <begin position="439"/>
        <end position="466"/>
    </location>
</feature>
<dbReference type="GO" id="GO:0016787">
    <property type="term" value="F:hydrolase activity"/>
    <property type="evidence" value="ECO:0007669"/>
    <property type="project" value="UniProtKB-KW"/>
</dbReference>
<feature type="transmembrane region" description="Helical" evidence="2">
    <location>
        <begin position="599"/>
        <end position="616"/>
    </location>
</feature>
<dbReference type="Proteomes" id="UP000586042">
    <property type="component" value="Unassembled WGS sequence"/>
</dbReference>
<reference evidence="5 6" key="1">
    <citation type="submission" date="2020-06" db="EMBL/GenBank/DDBJ databases">
        <title>Nonomuraea sp. SMC257, a novel actinomycete isolated from soil.</title>
        <authorList>
            <person name="Chanama M."/>
        </authorList>
    </citation>
    <scope>NUCLEOTIDE SEQUENCE [LARGE SCALE GENOMIC DNA]</scope>
    <source>
        <strain evidence="5 6">SMC257</strain>
    </source>
</reference>
<keyword evidence="3" id="KW-0732">Signal</keyword>
<dbReference type="InterPro" id="IPR013595">
    <property type="entry name" value="Pept_S33_TAP-like_C"/>
</dbReference>
<comment type="caution">
    <text evidence="5">The sequence shown here is derived from an EMBL/GenBank/DDBJ whole genome shotgun (WGS) entry which is preliminary data.</text>
</comment>
<feature type="compositionally biased region" description="Pro residues" evidence="1">
    <location>
        <begin position="15"/>
        <end position="31"/>
    </location>
</feature>
<evidence type="ECO:0000256" key="1">
    <source>
        <dbReference type="SAM" id="MobiDB-lite"/>
    </source>
</evidence>
<dbReference type="PANTHER" id="PTHR43798">
    <property type="entry name" value="MONOACYLGLYCEROL LIPASE"/>
    <property type="match status" value="1"/>
</dbReference>
<feature type="region of interest" description="Disordered" evidence="1">
    <location>
        <begin position="439"/>
        <end position="478"/>
    </location>
</feature>
<keyword evidence="6" id="KW-1185">Reference proteome</keyword>
<dbReference type="Gene3D" id="3.40.50.1820">
    <property type="entry name" value="alpha/beta hydrolase"/>
    <property type="match status" value="1"/>
</dbReference>
<feature type="signal peptide" evidence="3">
    <location>
        <begin position="1"/>
        <end position="20"/>
    </location>
</feature>
<feature type="chain" id="PRO_5031442831" evidence="3">
    <location>
        <begin position="21"/>
        <end position="617"/>
    </location>
</feature>
<dbReference type="InterPro" id="IPR050266">
    <property type="entry name" value="AB_hydrolase_sf"/>
</dbReference>
<name>A0A7Y6I426_9ACTN</name>
<keyword evidence="5" id="KW-0378">Hydrolase</keyword>
<keyword evidence="2" id="KW-1133">Transmembrane helix</keyword>
<dbReference type="AlphaFoldDB" id="A0A7Y6I426"/>
<dbReference type="PANTHER" id="PTHR43798:SF27">
    <property type="entry name" value="HYDROLASE ALPHA_BETA HYDROLASE FOLD FAMILY"/>
    <property type="match status" value="1"/>
</dbReference>
<sequence length="617" mass="63622">MITRVLLALALTVTPPTPPAPTPTPTLPPGPSAGLEAGPCPVAMPPGTTCGFLVAPQRRDAPGQTIKVGYAVHRSTDPARKPDPVVYMSGGPGSASLQLTGFLSQMFPDRDVVTIEQRGGRYSWPRLGCPELAQAVLGRLTTAADDTAGAATRCRARLEQQGVDLRGYTTKEIAADVVALRAALGYPSWNLFGVSYSTRVMVDAAAADPGGTRSVLLDSFLPQSVAWYDDARRNLDDTLAHLGLKDRFDAAVRRLDAAPARVTTVDPLRGTEVVARLDGDDVATVMAEALHESGVIAVSAPLVAALAAGRDEPLRPLADAVGDGLVSHELGLYEAVQCQDEIPANTYATPSRLFTVEMDKAVCDAWKLPATKPSAATTKAPVLVVGGRYDPTTPPRTSRPAAEALPDARFVEFDGTGHAVFLSNACARRLMAAFVEAPTAASPATSTPDGTTPATSTSDATASPGPARTPASAASTGCAVPGGGLPPRLAAGDLHVTGAPYAISRAPWLAAPLALFALVALVQLVAGALRGRALAAFAGLAGAAAVGLLAQSAYGLISGNETALAVGLPSAVKVYGWLAAGAVALTLADLALRRTWWRAGAALTGAGFLVWWFAWFL</sequence>
<accession>A0A7Y6I426</accession>
<dbReference type="GO" id="GO:0016020">
    <property type="term" value="C:membrane"/>
    <property type="evidence" value="ECO:0007669"/>
    <property type="project" value="TreeGrafter"/>
</dbReference>
<feature type="transmembrane region" description="Helical" evidence="2">
    <location>
        <begin position="533"/>
        <end position="554"/>
    </location>
</feature>
<evidence type="ECO:0000256" key="3">
    <source>
        <dbReference type="SAM" id="SignalP"/>
    </source>
</evidence>
<dbReference type="RefSeq" id="WP_175588470.1">
    <property type="nucleotide sequence ID" value="NZ_JABWGN010000002.1"/>
</dbReference>
<protein>
    <submittedName>
        <fullName evidence="5">Alpha/beta hydrolase</fullName>
    </submittedName>
</protein>
<evidence type="ECO:0000313" key="5">
    <source>
        <dbReference type="EMBL" id="NUW31056.1"/>
    </source>
</evidence>
<organism evidence="5 6">
    <name type="scientific">Nonomuraea montanisoli</name>
    <dbReference type="NCBI Taxonomy" id="2741721"/>
    <lineage>
        <taxon>Bacteria</taxon>
        <taxon>Bacillati</taxon>
        <taxon>Actinomycetota</taxon>
        <taxon>Actinomycetes</taxon>
        <taxon>Streptosporangiales</taxon>
        <taxon>Streptosporangiaceae</taxon>
        <taxon>Nonomuraea</taxon>
    </lineage>
</organism>
<proteinExistence type="predicted"/>
<evidence type="ECO:0000313" key="6">
    <source>
        <dbReference type="Proteomes" id="UP000586042"/>
    </source>
</evidence>
<dbReference type="EMBL" id="JABWGN010000002">
    <property type="protein sequence ID" value="NUW31056.1"/>
    <property type="molecule type" value="Genomic_DNA"/>
</dbReference>